<dbReference type="SMART" id="SM00443">
    <property type="entry name" value="G_patch"/>
    <property type="match status" value="1"/>
</dbReference>
<dbReference type="InterPro" id="IPR029063">
    <property type="entry name" value="SAM-dependent_MTases_sf"/>
</dbReference>
<dbReference type="EMBL" id="JAPMOS010000021">
    <property type="protein sequence ID" value="KAJ4459297.1"/>
    <property type="molecule type" value="Genomic_DNA"/>
</dbReference>
<dbReference type="PROSITE" id="PS50174">
    <property type="entry name" value="G_PATCH"/>
    <property type="match status" value="1"/>
</dbReference>
<feature type="region of interest" description="Disordered" evidence="7">
    <location>
        <begin position="556"/>
        <end position="610"/>
    </location>
</feature>
<keyword evidence="4" id="KW-0808">Transferase</keyword>
<evidence type="ECO:0000256" key="2">
    <source>
        <dbReference type="ARBA" id="ARBA00021134"/>
    </source>
</evidence>
<dbReference type="SUPFAM" id="SSF53335">
    <property type="entry name" value="S-adenosyl-L-methionine-dependent methyltransferases"/>
    <property type="match status" value="1"/>
</dbReference>
<dbReference type="InterPro" id="IPR050851">
    <property type="entry name" value="mRNA_Cap_2O-Ribose_MeTrfase"/>
</dbReference>
<dbReference type="PANTHER" id="PTHR16121:SF2">
    <property type="entry name" value="CAP-SPECIFIC MRNA (NUCLEOSIDE-2'-O-)-METHYLTRANSFERASE 2"/>
    <property type="match status" value="1"/>
</dbReference>
<protein>
    <recommendedName>
        <fullName evidence="2">Cap-specific mRNA (nucleoside-2'-O-)-methyltransferase 2</fullName>
        <ecNumber evidence="1">2.1.1.296</ecNumber>
    </recommendedName>
</protein>
<dbReference type="Pfam" id="PF01585">
    <property type="entry name" value="G-patch"/>
    <property type="match status" value="1"/>
</dbReference>
<feature type="compositionally biased region" description="Low complexity" evidence="7">
    <location>
        <begin position="595"/>
        <end position="609"/>
    </location>
</feature>
<organism evidence="10 11">
    <name type="scientific">Paratrimastix pyriformis</name>
    <dbReference type="NCBI Taxonomy" id="342808"/>
    <lineage>
        <taxon>Eukaryota</taxon>
        <taxon>Metamonada</taxon>
        <taxon>Preaxostyla</taxon>
        <taxon>Paratrimastigidae</taxon>
        <taxon>Paratrimastix</taxon>
    </lineage>
</organism>
<evidence type="ECO:0000259" key="9">
    <source>
        <dbReference type="PROSITE" id="PS51614"/>
    </source>
</evidence>
<dbReference type="PROSITE" id="PS51614">
    <property type="entry name" value="SAM_MT_ADRIFT"/>
    <property type="match status" value="1"/>
</dbReference>
<evidence type="ECO:0000256" key="3">
    <source>
        <dbReference type="ARBA" id="ARBA00022603"/>
    </source>
</evidence>
<comment type="caution">
    <text evidence="10">The sequence shown here is derived from an EMBL/GenBank/DDBJ whole genome shotgun (WGS) entry which is preliminary data.</text>
</comment>
<evidence type="ECO:0000256" key="4">
    <source>
        <dbReference type="ARBA" id="ARBA00022679"/>
    </source>
</evidence>
<dbReference type="PANTHER" id="PTHR16121">
    <property type="entry name" value="CAP-SPECIFIC MRNA (NUCLEOSIDE-2'-O-)-METHYLTRANSFERASE 1-RELATED"/>
    <property type="match status" value="1"/>
</dbReference>
<feature type="domain" description="Adrift-type SAM-dependent 2'-O-MTase" evidence="9">
    <location>
        <begin position="170"/>
        <end position="381"/>
    </location>
</feature>
<evidence type="ECO:0000256" key="6">
    <source>
        <dbReference type="ARBA" id="ARBA00049477"/>
    </source>
</evidence>
<feature type="domain" description="G-patch" evidence="8">
    <location>
        <begin position="607"/>
        <end position="653"/>
    </location>
</feature>
<sequence>MGRVPQRFHTLNAFPPLRTHAEAMPMIGIDPGAAIKIQAQGAVVVADMIPTVVAEEEEVAGTVEDIAMAVTIIVSALPSRFPPLSLDHPIARSFTFPANPGRVGAGQLGAMLFADAPPGALDPEMQRAKESLNATKCELDGIDIVPWGRHTSLTNPAGAVVNAIRDEQAEMCTIAWCKMMELIVGMDLFKGAPQALATAHLCEAPGAFICATNHYIQSKLPPKQAASWEWTGLTLNPYHEGGDLHAMIDDDAFILTTQPHWYFGADNTGNIMHPDNVRGLWARVGGRAWLVTADGSVDCQDDPNAQESSVAPLHFCEAVAALGCLAPGGNFVLKMFTLFEQETAALLYMLWLLFARLEVCKPETSKPGNSEVYVVAKGFRGCPPALLAALSAYCGPAFPPGRSLLPVWEEAAFMRPMAKCAALFAGWQTETIRQNLRLFRAPWDRALHTANRERIARDWKQRMGFKPIRFDQFSRASPLIKSRRFLVPPLDGRTNNTGRSVSVPIHMQGRDRTAGGTFAERKHRREAEAACLTGTPASSGSAGEAVGRGCKWARMEDDQEEGAESGPAGPQPQPQQGSWPGMGMGSGMGGGGPGDQQPQPGQQPGQPSSVAERMMARMGHVAGQGLGAKGQGIQGPLEADGQMGRTGLGFAGSTAAGRGVGGSAQGRTASLQSLFQHLVAVVSSGGDEVAALVEHEGLWPCPRPADLEDPLPAAEWAPSDAQVADIAWEELAAQGSAAAAGAPVATLREDWLVTGQRPAELHLSRFGHESLFHLAARLRPLAAALPPAARQQAASQLFPAAWIEQAPGPADGHPWLCDGRAFELATLLRRWDFIGAALAAHQAGGAPVVVVDLGQGEGALHFVRGLPHIAAAGGTETVRLLHPGCDLPVATARSQLTAAQAARLAVETGPDCLAEAQAGRAAVVLGDAYAGADPLDPRGPLMLARTLLQAGAALAVGGGSAMVVRMGDCYARIMAGLVWVASQLFDEVALHRPAGTSPIGGARFLLARGFRGMPSPIRGHLEAVSAELERSLAEGRPPYGDVMQAVPMMYLLHGPFHRWLTCANESLGRDELCAAASLVQLTRTGTAPAAQPQVPVLECLPGAAGR</sequence>
<dbReference type="InterPro" id="IPR002877">
    <property type="entry name" value="RNA_MeTrfase_FtsJ_dom"/>
</dbReference>
<keyword evidence="5" id="KW-0949">S-adenosyl-L-methionine</keyword>
<dbReference type="Proteomes" id="UP001141327">
    <property type="component" value="Unassembled WGS sequence"/>
</dbReference>
<evidence type="ECO:0000259" key="8">
    <source>
        <dbReference type="PROSITE" id="PS50174"/>
    </source>
</evidence>
<gene>
    <name evidence="10" type="ORF">PAPYR_4850</name>
</gene>
<name>A0ABQ8UJA4_9EUKA</name>
<evidence type="ECO:0000256" key="1">
    <source>
        <dbReference type="ARBA" id="ARBA00012770"/>
    </source>
</evidence>
<proteinExistence type="predicted"/>
<dbReference type="Gene3D" id="3.40.50.12760">
    <property type="match status" value="2"/>
</dbReference>
<reference evidence="10" key="1">
    <citation type="journal article" date="2022" name="bioRxiv">
        <title>Genomics of Preaxostyla Flagellates Illuminates Evolutionary Transitions and the Path Towards Mitochondrial Loss.</title>
        <authorList>
            <person name="Novak L.V.F."/>
            <person name="Treitli S.C."/>
            <person name="Pyrih J."/>
            <person name="Halakuc P."/>
            <person name="Pipaliya S.V."/>
            <person name="Vacek V."/>
            <person name="Brzon O."/>
            <person name="Soukal P."/>
            <person name="Eme L."/>
            <person name="Dacks J.B."/>
            <person name="Karnkowska A."/>
            <person name="Elias M."/>
            <person name="Hampl V."/>
        </authorList>
    </citation>
    <scope>NUCLEOTIDE SEQUENCE</scope>
    <source>
        <strain evidence="10">RCP-MX</strain>
    </source>
</reference>
<evidence type="ECO:0000313" key="11">
    <source>
        <dbReference type="Proteomes" id="UP001141327"/>
    </source>
</evidence>
<keyword evidence="11" id="KW-1185">Reference proteome</keyword>
<comment type="catalytic activity">
    <reaction evidence="6">
        <text>a 5'-end (N(7)-methyl 5'-triphosphoguanosine)-(2'-O-methyl-ribonucleoside)-(ribonucleotide) in mRNA + S-adenosyl-L-methionine = a 5'-end (N(7)-methyl 5'-triphosphoguanosine)-(2'-O-methyl-ribonucleoside)-(2'-O-methyl-ribonucleotide) in mRNA + S-adenosyl-L-homocysteine + H(+)</text>
        <dbReference type="Rhea" id="RHEA:67024"/>
        <dbReference type="Rhea" id="RHEA-COMP:17169"/>
        <dbReference type="Rhea" id="RHEA-COMP:17170"/>
        <dbReference type="ChEBI" id="CHEBI:15378"/>
        <dbReference type="ChEBI" id="CHEBI:57856"/>
        <dbReference type="ChEBI" id="CHEBI:59789"/>
        <dbReference type="ChEBI" id="CHEBI:167612"/>
        <dbReference type="ChEBI" id="CHEBI:167614"/>
        <dbReference type="EC" id="2.1.1.296"/>
    </reaction>
</comment>
<evidence type="ECO:0000256" key="7">
    <source>
        <dbReference type="SAM" id="MobiDB-lite"/>
    </source>
</evidence>
<feature type="compositionally biased region" description="Gly residues" evidence="7">
    <location>
        <begin position="580"/>
        <end position="594"/>
    </location>
</feature>
<evidence type="ECO:0000313" key="10">
    <source>
        <dbReference type="EMBL" id="KAJ4459297.1"/>
    </source>
</evidence>
<keyword evidence="3" id="KW-0489">Methyltransferase</keyword>
<dbReference type="EC" id="2.1.1.296" evidence="1"/>
<evidence type="ECO:0000256" key="5">
    <source>
        <dbReference type="ARBA" id="ARBA00022691"/>
    </source>
</evidence>
<dbReference type="InterPro" id="IPR000467">
    <property type="entry name" value="G_patch_dom"/>
</dbReference>
<dbReference type="InterPro" id="IPR025807">
    <property type="entry name" value="Adrift-typ_MeTrfase"/>
</dbReference>
<accession>A0ABQ8UJA4</accession>
<dbReference type="Pfam" id="PF01728">
    <property type="entry name" value="FtsJ"/>
    <property type="match status" value="1"/>
</dbReference>